<dbReference type="Proteomes" id="UP000435837">
    <property type="component" value="Unassembled WGS sequence"/>
</dbReference>
<gene>
    <name evidence="2" type="ORF">Scani_71690</name>
</gene>
<sequence>MAAGSTPAAATNTHEPSRPQQKSPDRSGPSIPLPITDLSPVHPHHEGGKVAPELGAGVAPIHRAENILKRCRVSRTDEAMRAVRPAAGDRLSWGARACTLTQGSS</sequence>
<evidence type="ECO:0000313" key="2">
    <source>
        <dbReference type="EMBL" id="GFE10901.1"/>
    </source>
</evidence>
<dbReference type="EMBL" id="BLIN01000005">
    <property type="protein sequence ID" value="GFE10901.1"/>
    <property type="molecule type" value="Genomic_DNA"/>
</dbReference>
<reference evidence="2 3" key="1">
    <citation type="submission" date="2019-12" db="EMBL/GenBank/DDBJ databases">
        <title>Whole genome shotgun sequence of Streptomyces caniferus NBRC 15389.</title>
        <authorList>
            <person name="Ichikawa N."/>
            <person name="Kimura A."/>
            <person name="Kitahashi Y."/>
            <person name="Komaki H."/>
            <person name="Tamura T."/>
        </authorList>
    </citation>
    <scope>NUCLEOTIDE SEQUENCE [LARGE SCALE GENOMIC DNA]</scope>
    <source>
        <strain evidence="2 3">NBRC 15389</strain>
    </source>
</reference>
<evidence type="ECO:0000313" key="3">
    <source>
        <dbReference type="Proteomes" id="UP000435837"/>
    </source>
</evidence>
<proteinExistence type="predicted"/>
<comment type="caution">
    <text evidence="2">The sequence shown here is derived from an EMBL/GenBank/DDBJ whole genome shotgun (WGS) entry which is preliminary data.</text>
</comment>
<name>A0A640SKQ6_9ACTN</name>
<dbReference type="AlphaFoldDB" id="A0A640SKQ6"/>
<evidence type="ECO:0000256" key="1">
    <source>
        <dbReference type="SAM" id="MobiDB-lite"/>
    </source>
</evidence>
<feature type="compositionally biased region" description="Polar residues" evidence="1">
    <location>
        <begin position="8"/>
        <end position="22"/>
    </location>
</feature>
<organism evidence="2 3">
    <name type="scientific">Streptomyces caniferus</name>
    <dbReference type="NCBI Taxonomy" id="285557"/>
    <lineage>
        <taxon>Bacteria</taxon>
        <taxon>Bacillati</taxon>
        <taxon>Actinomycetota</taxon>
        <taxon>Actinomycetes</taxon>
        <taxon>Kitasatosporales</taxon>
        <taxon>Streptomycetaceae</taxon>
        <taxon>Streptomyces</taxon>
    </lineage>
</organism>
<feature type="region of interest" description="Disordered" evidence="1">
    <location>
        <begin position="1"/>
        <end position="56"/>
    </location>
</feature>
<protein>
    <submittedName>
        <fullName evidence="2">Uncharacterized protein</fullName>
    </submittedName>
</protein>
<accession>A0A640SKQ6</accession>